<dbReference type="EMBL" id="FUZF01000033">
    <property type="protein sequence ID" value="SKC11357.1"/>
    <property type="molecule type" value="Genomic_DNA"/>
</dbReference>
<dbReference type="Gene3D" id="2.60.120.1440">
    <property type="match status" value="1"/>
</dbReference>
<feature type="domain" description="Protein FecR C-terminal" evidence="3">
    <location>
        <begin position="303"/>
        <end position="369"/>
    </location>
</feature>
<gene>
    <name evidence="4" type="ORF">SAMN05660841_04329</name>
</gene>
<keyword evidence="5" id="KW-1185">Reference proteome</keyword>
<keyword evidence="1" id="KW-1133">Transmembrane helix</keyword>
<proteinExistence type="predicted"/>
<dbReference type="GO" id="GO:0016989">
    <property type="term" value="F:sigma factor antagonist activity"/>
    <property type="evidence" value="ECO:0007669"/>
    <property type="project" value="TreeGrafter"/>
</dbReference>
<dbReference type="Gene3D" id="3.55.50.30">
    <property type="match status" value="1"/>
</dbReference>
<evidence type="ECO:0000313" key="4">
    <source>
        <dbReference type="EMBL" id="SKC11357.1"/>
    </source>
</evidence>
<feature type="transmembrane region" description="Helical" evidence="1">
    <location>
        <begin position="72"/>
        <end position="92"/>
    </location>
</feature>
<reference evidence="5" key="1">
    <citation type="submission" date="2017-02" db="EMBL/GenBank/DDBJ databases">
        <authorList>
            <person name="Varghese N."/>
            <person name="Submissions S."/>
        </authorList>
    </citation>
    <scope>NUCLEOTIDE SEQUENCE [LARGE SCALE GENOMIC DNA]</scope>
    <source>
        <strain evidence="5">DSM 24091</strain>
    </source>
</reference>
<dbReference type="InterPro" id="IPR032508">
    <property type="entry name" value="FecR_C"/>
</dbReference>
<dbReference type="STRING" id="1513896.SAMN05660841_04329"/>
<dbReference type="Proteomes" id="UP000190150">
    <property type="component" value="Unassembled WGS sequence"/>
</dbReference>
<sequence length="374" mass="42604">MEQRNIKEILRKYRLGEPLNEDEKIVLDNYYLHIANQPHSKLSDDALYYNLTKVESNIFNEISQSRVKKYRLWWYSTAAAVLLVASVSTLVYKFQSNASYQNEQRAQFEAINAGSDKVMLVLANGEEFEIDSDHSVMNSLDDITIDGEKIDLGKRGLSSASLNTLKIPKGGQFKITLSDGSQVWMNAESQLRYPTNFSGASREVELIGEAYFEIKHNAKMPFKVHTKDQHVQVLGTGFNISSYPNAATNTTLSHGKVRVDTETQQRTASMILSPGEQAITKAGTLLKQNADVAQVLAWKNGLFRFKKSSVEDITRELERWYDVKFVFQNKTIPMRQITGEIQRKVNLYEIVEILSYFDINCKIDGQTVYLDIKK</sequence>
<name>A0A1T5GSH3_9SPHI</name>
<keyword evidence="1" id="KW-0472">Membrane</keyword>
<dbReference type="PANTHER" id="PTHR30273">
    <property type="entry name" value="PERIPLASMIC SIGNAL SENSOR AND SIGMA FACTOR ACTIVATOR FECR-RELATED"/>
    <property type="match status" value="1"/>
</dbReference>
<dbReference type="InterPro" id="IPR012373">
    <property type="entry name" value="Ferrdict_sens_TM"/>
</dbReference>
<keyword evidence="1" id="KW-0812">Transmembrane</keyword>
<dbReference type="OrthoDB" id="1099963at2"/>
<organism evidence="4 5">
    <name type="scientific">Sphingobacterium nematocida</name>
    <dbReference type="NCBI Taxonomy" id="1513896"/>
    <lineage>
        <taxon>Bacteria</taxon>
        <taxon>Pseudomonadati</taxon>
        <taxon>Bacteroidota</taxon>
        <taxon>Sphingobacteriia</taxon>
        <taxon>Sphingobacteriales</taxon>
        <taxon>Sphingobacteriaceae</taxon>
        <taxon>Sphingobacterium</taxon>
    </lineage>
</organism>
<dbReference type="InterPro" id="IPR006860">
    <property type="entry name" value="FecR"/>
</dbReference>
<dbReference type="Pfam" id="PF04773">
    <property type="entry name" value="FecR"/>
    <property type="match status" value="1"/>
</dbReference>
<evidence type="ECO:0000256" key="1">
    <source>
        <dbReference type="SAM" id="Phobius"/>
    </source>
</evidence>
<feature type="domain" description="FecR protein" evidence="2">
    <location>
        <begin position="164"/>
        <end position="258"/>
    </location>
</feature>
<dbReference type="Pfam" id="PF16344">
    <property type="entry name" value="FecR_C"/>
    <property type="match status" value="1"/>
</dbReference>
<evidence type="ECO:0000259" key="3">
    <source>
        <dbReference type="Pfam" id="PF16344"/>
    </source>
</evidence>
<dbReference type="FunFam" id="2.60.120.1440:FF:000001">
    <property type="entry name" value="Putative anti-sigma factor"/>
    <property type="match status" value="1"/>
</dbReference>
<dbReference type="AlphaFoldDB" id="A0A1T5GSH3"/>
<dbReference type="PANTHER" id="PTHR30273:SF2">
    <property type="entry name" value="PROTEIN FECR"/>
    <property type="match status" value="1"/>
</dbReference>
<protein>
    <submittedName>
        <fullName evidence="4">FecR family protein</fullName>
    </submittedName>
</protein>
<accession>A0A1T5GSH3</accession>
<evidence type="ECO:0000259" key="2">
    <source>
        <dbReference type="Pfam" id="PF04773"/>
    </source>
</evidence>
<dbReference type="RefSeq" id="WP_079645943.1">
    <property type="nucleotide sequence ID" value="NZ_FUZF01000033.1"/>
</dbReference>
<evidence type="ECO:0000313" key="5">
    <source>
        <dbReference type="Proteomes" id="UP000190150"/>
    </source>
</evidence>